<evidence type="ECO:0000256" key="5">
    <source>
        <dbReference type="ARBA" id="ARBA00023125"/>
    </source>
</evidence>
<keyword evidence="3" id="KW-0408">Iron</keyword>
<dbReference type="Gene3D" id="1.10.1660.10">
    <property type="match status" value="1"/>
</dbReference>
<name>A0ABS3CNC9_9ALTE</name>
<dbReference type="PANTHER" id="PTHR30204:SF0">
    <property type="entry name" value="REDOX-SENSITIVE TRANSCRIPTIONAL ACTIVATOR SOXR"/>
    <property type="match status" value="1"/>
</dbReference>
<keyword evidence="4" id="KW-0411">Iron-sulfur</keyword>
<evidence type="ECO:0000256" key="1">
    <source>
        <dbReference type="ARBA" id="ARBA00014474"/>
    </source>
</evidence>
<dbReference type="InterPro" id="IPR010211">
    <property type="entry name" value="Redox-sen_tscrpt-act_SoxR"/>
</dbReference>
<keyword evidence="2" id="KW-0479">Metal-binding</keyword>
<feature type="region of interest" description="Disordered" evidence="6">
    <location>
        <begin position="1"/>
        <end position="21"/>
    </location>
</feature>
<keyword evidence="5" id="KW-0238">DNA-binding</keyword>
<accession>A0ABS3CNC9</accession>
<gene>
    <name evidence="8" type="primary">soxR</name>
    <name evidence="8" type="ORF">J0A65_02040</name>
</gene>
<evidence type="ECO:0000313" key="9">
    <source>
        <dbReference type="Proteomes" id="UP000663992"/>
    </source>
</evidence>
<dbReference type="InterPro" id="IPR009061">
    <property type="entry name" value="DNA-bd_dom_put_sf"/>
</dbReference>
<dbReference type="PROSITE" id="PS00552">
    <property type="entry name" value="HTH_MERR_1"/>
    <property type="match status" value="1"/>
</dbReference>
<dbReference type="PROSITE" id="PS50937">
    <property type="entry name" value="HTH_MERR_2"/>
    <property type="match status" value="1"/>
</dbReference>
<comment type="caution">
    <text evidence="8">The sequence shown here is derived from an EMBL/GenBank/DDBJ whole genome shotgun (WGS) entry which is preliminary data.</text>
</comment>
<evidence type="ECO:0000259" key="7">
    <source>
        <dbReference type="PROSITE" id="PS50937"/>
    </source>
</evidence>
<evidence type="ECO:0000256" key="3">
    <source>
        <dbReference type="ARBA" id="ARBA00023004"/>
    </source>
</evidence>
<dbReference type="PANTHER" id="PTHR30204">
    <property type="entry name" value="REDOX-CYCLING DRUG-SENSING TRANSCRIPTIONAL ACTIVATOR SOXR"/>
    <property type="match status" value="1"/>
</dbReference>
<dbReference type="PRINTS" id="PR00040">
    <property type="entry name" value="HTHMERR"/>
</dbReference>
<sequence length="165" mass="18307">MVKVKRQVKKNSETNPTDCGKHTTLSVGQVAKRSGIAVSAVHFYEQKGLIQSRRNAGNQRRYHRDVLRRIAVIKTAQQVGVPLAKIAHALSSLPDNKAPNVEDWAHMSSLWLDDLNHRIDTLIALRDNLSNCIGCGCLSLHHCWLRNPGDTLSQQGCGARLIDPD</sequence>
<keyword evidence="2" id="KW-0001">2Fe-2S</keyword>
<dbReference type="InterPro" id="IPR000551">
    <property type="entry name" value="MerR-type_HTH_dom"/>
</dbReference>
<protein>
    <recommendedName>
        <fullName evidence="1">Redox-sensitive transcriptional activator SoxR</fullName>
    </recommendedName>
</protein>
<organism evidence="8 9">
    <name type="scientific">Bowmanella yangjiangensis</name>
    <dbReference type="NCBI Taxonomy" id="2811230"/>
    <lineage>
        <taxon>Bacteria</taxon>
        <taxon>Pseudomonadati</taxon>
        <taxon>Pseudomonadota</taxon>
        <taxon>Gammaproteobacteria</taxon>
        <taxon>Alteromonadales</taxon>
        <taxon>Alteromonadaceae</taxon>
        <taxon>Bowmanella</taxon>
    </lineage>
</organism>
<dbReference type="InterPro" id="IPR047057">
    <property type="entry name" value="MerR_fam"/>
</dbReference>
<evidence type="ECO:0000256" key="2">
    <source>
        <dbReference type="ARBA" id="ARBA00022714"/>
    </source>
</evidence>
<feature type="domain" description="HTH merR-type" evidence="7">
    <location>
        <begin position="24"/>
        <end position="92"/>
    </location>
</feature>
<dbReference type="EMBL" id="JAFKCS010000001">
    <property type="protein sequence ID" value="MBN7818623.1"/>
    <property type="molecule type" value="Genomic_DNA"/>
</dbReference>
<dbReference type="NCBIfam" id="TIGR01950">
    <property type="entry name" value="SoxR"/>
    <property type="match status" value="1"/>
</dbReference>
<keyword evidence="9" id="KW-1185">Reference proteome</keyword>
<dbReference type="Proteomes" id="UP000663992">
    <property type="component" value="Unassembled WGS sequence"/>
</dbReference>
<evidence type="ECO:0000256" key="4">
    <source>
        <dbReference type="ARBA" id="ARBA00023014"/>
    </source>
</evidence>
<dbReference type="CDD" id="cd01110">
    <property type="entry name" value="HTH_SoxR"/>
    <property type="match status" value="1"/>
</dbReference>
<dbReference type="Pfam" id="PF13411">
    <property type="entry name" value="MerR_1"/>
    <property type="match status" value="1"/>
</dbReference>
<dbReference type="SUPFAM" id="SSF46955">
    <property type="entry name" value="Putative DNA-binding domain"/>
    <property type="match status" value="1"/>
</dbReference>
<evidence type="ECO:0000313" key="8">
    <source>
        <dbReference type="EMBL" id="MBN7818623.1"/>
    </source>
</evidence>
<dbReference type="SMART" id="SM00422">
    <property type="entry name" value="HTH_MERR"/>
    <property type="match status" value="1"/>
</dbReference>
<proteinExistence type="predicted"/>
<reference evidence="8 9" key="1">
    <citation type="submission" date="2021-03" db="EMBL/GenBank/DDBJ databases">
        <title>novel species isolated from a fishpond in China.</title>
        <authorList>
            <person name="Lu H."/>
            <person name="Cai Z."/>
        </authorList>
    </citation>
    <scope>NUCLEOTIDE SEQUENCE [LARGE SCALE GENOMIC DNA]</scope>
    <source>
        <strain evidence="8 9">Y57</strain>
    </source>
</reference>
<evidence type="ECO:0000256" key="6">
    <source>
        <dbReference type="SAM" id="MobiDB-lite"/>
    </source>
</evidence>